<dbReference type="HAMAP" id="MF_02225">
    <property type="entry name" value="CoaBC"/>
    <property type="match status" value="1"/>
</dbReference>
<dbReference type="InterPro" id="IPR003382">
    <property type="entry name" value="Flavoprotein"/>
</dbReference>
<feature type="binding site" evidence="3">
    <location>
        <position position="307"/>
    </location>
    <ligand>
        <name>CTP</name>
        <dbReference type="ChEBI" id="CHEBI:37563"/>
    </ligand>
</feature>
<dbReference type="NCBIfam" id="TIGR00521">
    <property type="entry name" value="coaBC_dfp"/>
    <property type="match status" value="1"/>
</dbReference>
<comment type="catalytic activity">
    <reaction evidence="3 4">
        <text>(R)-4'-phosphopantothenate + L-cysteine + CTP = N-[(R)-4-phosphopantothenoyl]-L-cysteine + CMP + diphosphate + H(+)</text>
        <dbReference type="Rhea" id="RHEA:19397"/>
        <dbReference type="ChEBI" id="CHEBI:10986"/>
        <dbReference type="ChEBI" id="CHEBI:15378"/>
        <dbReference type="ChEBI" id="CHEBI:33019"/>
        <dbReference type="ChEBI" id="CHEBI:35235"/>
        <dbReference type="ChEBI" id="CHEBI:37563"/>
        <dbReference type="ChEBI" id="CHEBI:59458"/>
        <dbReference type="ChEBI" id="CHEBI:60377"/>
        <dbReference type="EC" id="6.3.2.5"/>
    </reaction>
</comment>
<comment type="function">
    <text evidence="4">Catalyzes two steps in the biosynthesis of coenzyme A. In the first step cysteine is conjugated to 4'-phosphopantothenate to form 4-phosphopantothenoylcysteine, in the latter compound is decarboxylated to form 4'-phosphopantotheine.</text>
</comment>
<dbReference type="PANTHER" id="PTHR14359">
    <property type="entry name" value="HOMO-OLIGOMERIC FLAVIN CONTAINING CYS DECARBOXYLASE FAMILY"/>
    <property type="match status" value="1"/>
</dbReference>
<dbReference type="GO" id="GO:0015937">
    <property type="term" value="P:coenzyme A biosynthetic process"/>
    <property type="evidence" value="ECO:0007669"/>
    <property type="project" value="UniProtKB-UniRule"/>
</dbReference>
<evidence type="ECO:0000259" key="6">
    <source>
        <dbReference type="Pfam" id="PF04127"/>
    </source>
</evidence>
<dbReference type="EC" id="6.3.2.5" evidence="3"/>
<feature type="binding site" evidence="3">
    <location>
        <begin position="335"/>
        <end position="338"/>
    </location>
    <ligand>
        <name>CTP</name>
        <dbReference type="ChEBI" id="CHEBI:37563"/>
    </ligand>
</feature>
<dbReference type="RefSeq" id="WP_006549766.1">
    <property type="nucleotide sequence ID" value="NZ_DS999576.1"/>
</dbReference>
<gene>
    <name evidence="3 7" type="primary">coaBC</name>
    <name evidence="7" type="ORF">HMPREF0058_0462</name>
</gene>
<dbReference type="Pfam" id="PF04127">
    <property type="entry name" value="DFP"/>
    <property type="match status" value="1"/>
</dbReference>
<comment type="pathway">
    <text evidence="3 4">Cofactor biosynthesis; coenzyme A biosynthesis; CoA from (R)-pantothenate: step 2/5.</text>
</comment>
<keyword evidence="1 3" id="KW-0210">Decarboxylase</keyword>
<comment type="cofactor">
    <cofactor evidence="3">
        <name>FMN</name>
        <dbReference type="ChEBI" id="CHEBI:58210"/>
    </cofactor>
    <text evidence="3">Binds 1 FMN per subunit.</text>
</comment>
<keyword evidence="3 4" id="KW-0288">FMN</keyword>
<feature type="binding site" evidence="3">
    <location>
        <position position="375"/>
    </location>
    <ligand>
        <name>CTP</name>
        <dbReference type="ChEBI" id="CHEBI:37563"/>
    </ligand>
</feature>
<evidence type="ECO:0000256" key="3">
    <source>
        <dbReference type="HAMAP-Rule" id="MF_02225"/>
    </source>
</evidence>
<dbReference type="InterPro" id="IPR035929">
    <property type="entry name" value="CoaB-like_sf"/>
</dbReference>
<dbReference type="GO" id="GO:0046872">
    <property type="term" value="F:metal ion binding"/>
    <property type="evidence" value="ECO:0007669"/>
    <property type="project" value="UniProtKB-KW"/>
</dbReference>
<dbReference type="GO" id="GO:0004632">
    <property type="term" value="F:phosphopantothenate--cysteine ligase activity"/>
    <property type="evidence" value="ECO:0007669"/>
    <property type="project" value="UniProtKB-UniRule"/>
</dbReference>
<comment type="function">
    <text evidence="3">Catalyzes two sequential steps in the biosynthesis of coenzyme A. In the first step cysteine is conjugated to 4'-phosphopantothenate to form 4-phosphopantothenoylcysteine. In the second step the latter compound is decarboxylated to form 4'-phosphopantotheine.</text>
</comment>
<comment type="similarity">
    <text evidence="3 4">In the C-terminal section; belongs to the PPC synthetase family.</text>
</comment>
<dbReference type="Proteomes" id="UP000004778">
    <property type="component" value="Unassembled WGS sequence"/>
</dbReference>
<keyword evidence="3" id="KW-0460">Magnesium</keyword>
<evidence type="ECO:0000256" key="1">
    <source>
        <dbReference type="ARBA" id="ARBA00022793"/>
    </source>
</evidence>
<protein>
    <recommendedName>
        <fullName evidence="3">Coenzyme A biosynthesis bifunctional protein CoaBC</fullName>
    </recommendedName>
    <alternativeName>
        <fullName evidence="3">DNA/pantothenate metabolism flavoprotein</fullName>
    </alternativeName>
    <alternativeName>
        <fullName evidence="3">Phosphopantothenoylcysteine synthetase/decarboxylase</fullName>
        <shortName evidence="3">PPCS-PPCDC</shortName>
    </alternativeName>
    <domain>
        <recommendedName>
            <fullName evidence="3">Phosphopantothenoylcysteine decarboxylase</fullName>
            <shortName evidence="3">PPC decarboxylase</shortName>
            <shortName evidence="3">PPC-DC</shortName>
            <ecNumber evidence="3">4.1.1.36</ecNumber>
        </recommendedName>
        <alternativeName>
            <fullName evidence="3">CoaC</fullName>
        </alternativeName>
    </domain>
    <domain>
        <recommendedName>
            <fullName evidence="3">Phosphopantothenate--cysteine ligase</fullName>
            <ecNumber evidence="3">6.3.2.5</ecNumber>
        </recommendedName>
        <alternativeName>
            <fullName evidence="3">CoaB</fullName>
        </alternativeName>
        <alternativeName>
            <fullName evidence="3">Phosphopantothenoylcysteine synthetase</fullName>
            <shortName evidence="3">PPC synthetase</shortName>
            <shortName evidence="3">PPC-S</shortName>
        </alternativeName>
    </domain>
</protein>
<dbReference type="InterPro" id="IPR005252">
    <property type="entry name" value="CoaBC"/>
</dbReference>
<evidence type="ECO:0000259" key="5">
    <source>
        <dbReference type="Pfam" id="PF02441"/>
    </source>
</evidence>
<evidence type="ECO:0000256" key="2">
    <source>
        <dbReference type="ARBA" id="ARBA00023239"/>
    </source>
</evidence>
<dbReference type="SUPFAM" id="SSF102645">
    <property type="entry name" value="CoaB-like"/>
    <property type="match status" value="1"/>
</dbReference>
<dbReference type="GO" id="GO:0010181">
    <property type="term" value="F:FMN binding"/>
    <property type="evidence" value="ECO:0007669"/>
    <property type="project" value="UniProtKB-UniRule"/>
</dbReference>
<name>C0W3L8_9ACTO</name>
<comment type="caution">
    <text evidence="3">Lacks conserved residue(s) required for the propagation of feature annotation.</text>
</comment>
<comment type="similarity">
    <text evidence="3 4">In the N-terminal section; belongs to the HFCD (homo-oligomeric flavin containing Cys decarboxylase) superfamily.</text>
</comment>
<dbReference type="Gene3D" id="3.40.50.10300">
    <property type="entry name" value="CoaB-like"/>
    <property type="match status" value="1"/>
</dbReference>
<evidence type="ECO:0000256" key="4">
    <source>
        <dbReference type="RuleBase" id="RU364078"/>
    </source>
</evidence>
<sequence length="442" mass="45567">MASVISERAAALDGPRRVVVGVSGSIAAYKAPTIIRLLRQAGHEVKVVATQAALRFIGAPALAAVSGSAVSTGVFDDPAAVEHVATAEWADLVLVAPASADLLARVAAGRADDLLTATILTATAPVVLAPAMHTQMWLNPATVENVATLRRRGLKVIDPDSGRLTGSDSGLGRLPEPERVVAQALAVLTQEEAAGAAQVLSGRHVVVSAGGTREPIDPVRYLGNRSSGRQGVAMAAEAARLGARVTLVAANIEAEVLRDLPAQAEVVQVSTALELREAVRQAGQDADVIVMAAAVADYRPAQVRSSKIKKHTLDGQPAGSLTGERGMRIELVENPDVLAELVADPPRQDGRTLVVGFAAETGDGEGDVLAHGAAKARRKGADLLAVNAVGEHTGFGDVPNRVVVLDRVGEPVAEASGSKAEVARALVGLVAERLDARDGQTR</sequence>
<dbReference type="GO" id="GO:0071513">
    <property type="term" value="C:phosphopantothenoylcysteine decarboxylase complex"/>
    <property type="evidence" value="ECO:0007669"/>
    <property type="project" value="TreeGrafter"/>
</dbReference>
<feature type="binding site" evidence="3">
    <location>
        <position position="379"/>
    </location>
    <ligand>
        <name>CTP</name>
        <dbReference type="ChEBI" id="CHEBI:37563"/>
    </ligand>
</feature>
<dbReference type="STRING" id="103621.GCA_001067145_00651"/>
<evidence type="ECO:0000313" key="7">
    <source>
        <dbReference type="EMBL" id="EEH66678.1"/>
    </source>
</evidence>
<keyword evidence="3 4" id="KW-0285">Flavoprotein</keyword>
<dbReference type="HOGENOM" id="CLU_033319_0_3_11"/>
<dbReference type="GeneID" id="81707474"/>
<feature type="binding site" evidence="3">
    <location>
        <position position="357"/>
    </location>
    <ligand>
        <name>CTP</name>
        <dbReference type="ChEBI" id="CHEBI:37563"/>
    </ligand>
</feature>
<feature type="region of interest" description="Phosphopantothenoylcysteine decarboxylase" evidence="3">
    <location>
        <begin position="1"/>
        <end position="204"/>
    </location>
</feature>
<feature type="domain" description="Flavoprotein" evidence="5">
    <location>
        <begin position="17"/>
        <end position="186"/>
    </location>
</feature>
<feature type="binding site" evidence="3">
    <location>
        <position position="297"/>
    </location>
    <ligand>
        <name>CTP</name>
        <dbReference type="ChEBI" id="CHEBI:37563"/>
    </ligand>
</feature>
<comment type="pathway">
    <text evidence="3 4">Cofactor biosynthesis; coenzyme A biosynthesis; CoA from (R)-pantothenate: step 3/5.</text>
</comment>
<dbReference type="UniPathway" id="UPA00241">
    <property type="reaction ID" value="UER00353"/>
</dbReference>
<feature type="region of interest" description="Phosphopantothenate--cysteine ligase" evidence="3">
    <location>
        <begin position="205"/>
        <end position="442"/>
    </location>
</feature>
<keyword evidence="2 3" id="KW-0456">Lyase</keyword>
<dbReference type="GO" id="GO:0015941">
    <property type="term" value="P:pantothenate catabolic process"/>
    <property type="evidence" value="ECO:0007669"/>
    <property type="project" value="InterPro"/>
</dbReference>
<comment type="cofactor">
    <cofactor evidence="3">
        <name>Mg(2+)</name>
        <dbReference type="ChEBI" id="CHEBI:18420"/>
    </cofactor>
</comment>
<reference evidence="7 8" key="1">
    <citation type="submission" date="2009-01" db="EMBL/GenBank/DDBJ databases">
        <authorList>
            <person name="Qin X."/>
            <person name="Bachman B."/>
            <person name="Battles P."/>
            <person name="Bell A."/>
            <person name="Bess C."/>
            <person name="Bickham C."/>
            <person name="Chaboub L."/>
            <person name="Chen D."/>
            <person name="Coyle M."/>
            <person name="Deiros D.R."/>
            <person name="Dinh H."/>
            <person name="Forbes L."/>
            <person name="Fowler G."/>
            <person name="Francisco L."/>
            <person name="Fu Q."/>
            <person name="Gubbala S."/>
            <person name="Hale W."/>
            <person name="Han Y."/>
            <person name="Hemphill L."/>
            <person name="Highlander S.K."/>
            <person name="Hirani K."/>
            <person name="Hogues M."/>
            <person name="Jackson L."/>
            <person name="Jakkamsetti A."/>
            <person name="Javaid M."/>
            <person name="Jiang H."/>
            <person name="Korchina V."/>
            <person name="Kovar C."/>
            <person name="Lara F."/>
            <person name="Lee S."/>
            <person name="Mata R."/>
            <person name="Mathew T."/>
            <person name="Moen C."/>
            <person name="Morales K."/>
            <person name="Munidasa M."/>
            <person name="Nazareth L."/>
            <person name="Ngo R."/>
            <person name="Nguyen L."/>
            <person name="Okwuonu G."/>
            <person name="Ongeri F."/>
            <person name="Patil S."/>
            <person name="Petrosino J."/>
            <person name="Pham C."/>
            <person name="Pham P."/>
            <person name="Pu L.-L."/>
            <person name="Puazo M."/>
            <person name="Raj R."/>
            <person name="Reid J."/>
            <person name="Rouhana J."/>
            <person name="Saada N."/>
            <person name="Shang Y."/>
            <person name="Simmons D."/>
            <person name="Thornton R."/>
            <person name="Warren J."/>
            <person name="Weissenberger G."/>
            <person name="Zhang J."/>
            <person name="Zhang L."/>
            <person name="Zhou C."/>
            <person name="Zhu D."/>
            <person name="Muzny D."/>
            <person name="Worley K."/>
            <person name="Gibbs R."/>
        </authorList>
    </citation>
    <scope>NUCLEOTIDE SEQUENCE [LARGE SCALE GENOMIC DNA]</scope>
    <source>
        <strain evidence="7 8">DSM 15434</strain>
    </source>
</reference>
<dbReference type="PANTHER" id="PTHR14359:SF6">
    <property type="entry name" value="PHOSPHOPANTOTHENOYLCYSTEINE DECARBOXYLASE"/>
    <property type="match status" value="1"/>
</dbReference>
<dbReference type="eggNOG" id="COG0452">
    <property type="taxonomic scope" value="Bacteria"/>
</dbReference>
<comment type="caution">
    <text evidence="7">The sequence shown here is derived from an EMBL/GenBank/DDBJ whole genome shotgun (WGS) entry which is preliminary data.</text>
</comment>
<evidence type="ECO:0000313" key="8">
    <source>
        <dbReference type="Proteomes" id="UP000004778"/>
    </source>
</evidence>
<dbReference type="AlphaFoldDB" id="C0W3L8"/>
<dbReference type="InterPro" id="IPR036551">
    <property type="entry name" value="Flavin_trans-like"/>
</dbReference>
<keyword evidence="3 4" id="KW-0436">Ligase</keyword>
<keyword evidence="8" id="KW-1185">Reference proteome</keyword>
<keyword evidence="3" id="KW-0479">Metal-binding</keyword>
<proteinExistence type="inferred from homology"/>
<keyword evidence="3" id="KW-0511">Multifunctional enzyme</keyword>
<dbReference type="SUPFAM" id="SSF52507">
    <property type="entry name" value="Homo-oligomeric flavin-containing Cys decarboxylases, HFCD"/>
    <property type="match status" value="1"/>
</dbReference>
<dbReference type="Pfam" id="PF02441">
    <property type="entry name" value="Flavoprotein"/>
    <property type="match status" value="1"/>
</dbReference>
<dbReference type="EMBL" id="ACFH01000024">
    <property type="protein sequence ID" value="EEH66678.1"/>
    <property type="molecule type" value="Genomic_DNA"/>
</dbReference>
<accession>C0W3L8</accession>
<comment type="catalytic activity">
    <reaction evidence="3 4">
        <text>N-[(R)-4-phosphopantothenoyl]-L-cysteine + H(+) = (R)-4'-phosphopantetheine + CO2</text>
        <dbReference type="Rhea" id="RHEA:16793"/>
        <dbReference type="ChEBI" id="CHEBI:15378"/>
        <dbReference type="ChEBI" id="CHEBI:16526"/>
        <dbReference type="ChEBI" id="CHEBI:59458"/>
        <dbReference type="ChEBI" id="CHEBI:61723"/>
        <dbReference type="EC" id="4.1.1.36"/>
    </reaction>
</comment>
<feature type="domain" description="DNA/pantothenate metabolism flavoprotein C-terminal" evidence="6">
    <location>
        <begin position="200"/>
        <end position="432"/>
    </location>
</feature>
<dbReference type="InterPro" id="IPR007085">
    <property type="entry name" value="DNA/pantothenate-metab_flavo_C"/>
</dbReference>
<dbReference type="EC" id="4.1.1.36" evidence="3"/>
<organism evidence="7 8">
    <name type="scientific">Actinomyces urogenitalis DSM 15434</name>
    <dbReference type="NCBI Taxonomy" id="525246"/>
    <lineage>
        <taxon>Bacteria</taxon>
        <taxon>Bacillati</taxon>
        <taxon>Actinomycetota</taxon>
        <taxon>Actinomycetes</taxon>
        <taxon>Actinomycetales</taxon>
        <taxon>Actinomycetaceae</taxon>
        <taxon>Actinomyces</taxon>
    </lineage>
</organism>
<dbReference type="Gene3D" id="3.40.50.1950">
    <property type="entry name" value="Flavin prenyltransferase-like"/>
    <property type="match status" value="1"/>
</dbReference>
<dbReference type="GO" id="GO:0004633">
    <property type="term" value="F:phosphopantothenoylcysteine decarboxylase activity"/>
    <property type="evidence" value="ECO:0007669"/>
    <property type="project" value="UniProtKB-UniRule"/>
</dbReference>